<dbReference type="SMART" id="SM00754">
    <property type="entry name" value="CHRD"/>
    <property type="match status" value="2"/>
</dbReference>
<feature type="domain" description="CHRD" evidence="1">
    <location>
        <begin position="33"/>
        <end position="156"/>
    </location>
</feature>
<dbReference type="RefSeq" id="WP_132509171.1">
    <property type="nucleotide sequence ID" value="NZ_SMKP01000038.1"/>
</dbReference>
<evidence type="ECO:0000313" key="2">
    <source>
        <dbReference type="EMBL" id="TDD21160.1"/>
    </source>
</evidence>
<gene>
    <name evidence="2" type="ORF">E1294_15705</name>
</gene>
<name>A0A4R4WU47_9ACTN</name>
<evidence type="ECO:0000313" key="3">
    <source>
        <dbReference type="Proteomes" id="UP000294543"/>
    </source>
</evidence>
<dbReference type="EMBL" id="SMKP01000038">
    <property type="protein sequence ID" value="TDD21160.1"/>
    <property type="molecule type" value="Genomic_DNA"/>
</dbReference>
<keyword evidence="3" id="KW-1185">Reference proteome</keyword>
<dbReference type="Proteomes" id="UP000294543">
    <property type="component" value="Unassembled WGS sequence"/>
</dbReference>
<dbReference type="Pfam" id="PF07452">
    <property type="entry name" value="CHRD"/>
    <property type="match status" value="2"/>
</dbReference>
<evidence type="ECO:0000259" key="1">
    <source>
        <dbReference type="SMART" id="SM00754"/>
    </source>
</evidence>
<dbReference type="InterPro" id="IPR010895">
    <property type="entry name" value="CHRD"/>
</dbReference>
<comment type="caution">
    <text evidence="2">The sequence shown here is derived from an EMBL/GenBank/DDBJ whole genome shotgun (WGS) entry which is preliminary data.</text>
</comment>
<dbReference type="AlphaFoldDB" id="A0A4R4WU47"/>
<proteinExistence type="predicted"/>
<sequence length="299" mass="31453">MNMRTLSVPGLPVAVVLIVTSLGPVPAGAATPVYLAAALEGANEVPVKGTKAGDQDGGAIAVFRVHGRRVDYAVRWHKIAAPSGFHIHRGLAGENGDVKIPFFGQALPAALHAVKGTVTVKDLNLLGRILNNPGNWYANLHNAKFATGAVRAQLHRIRPVALESVLAHGFSTTLTTRADGRQEIPAAGTKVGDRDGRAGWLVQPQGERVWFAAAWKRIGAPVGAHLHRAPKGKNGPVAVPFFAAKKGLPAGVNGVAGSAATSAALVRRIRDNPQNWYANLHTARFPGGAIRGQLYPGDW</sequence>
<reference evidence="2 3" key="1">
    <citation type="submission" date="2019-03" db="EMBL/GenBank/DDBJ databases">
        <title>Draft genome sequences of novel Actinobacteria.</title>
        <authorList>
            <person name="Sahin N."/>
            <person name="Ay H."/>
            <person name="Saygin H."/>
        </authorList>
    </citation>
    <scope>NUCLEOTIDE SEQUENCE [LARGE SCALE GENOMIC DNA]</scope>
    <source>
        <strain evidence="2 3">KC712</strain>
    </source>
</reference>
<organism evidence="2 3">
    <name type="scientific">Nonomuraea diastatica</name>
    <dbReference type="NCBI Taxonomy" id="1848329"/>
    <lineage>
        <taxon>Bacteria</taxon>
        <taxon>Bacillati</taxon>
        <taxon>Actinomycetota</taxon>
        <taxon>Actinomycetes</taxon>
        <taxon>Streptosporangiales</taxon>
        <taxon>Streptosporangiaceae</taxon>
        <taxon>Nonomuraea</taxon>
    </lineage>
</organism>
<feature type="domain" description="CHRD" evidence="1">
    <location>
        <begin position="172"/>
        <end position="296"/>
    </location>
</feature>
<protein>
    <submittedName>
        <fullName evidence="2">CHRD domain-containing protein</fullName>
    </submittedName>
</protein>
<accession>A0A4R4WU47</accession>
<dbReference type="OrthoDB" id="8901345at2"/>